<dbReference type="Gene3D" id="3.20.20.450">
    <property type="entry name" value="EAL domain"/>
    <property type="match status" value="1"/>
</dbReference>
<evidence type="ECO:0000259" key="1">
    <source>
        <dbReference type="PROSITE" id="PS50883"/>
    </source>
</evidence>
<sequence>MTSNADDLSIVSAIISLAHSLNLRVVAEGVETDEQAKLLRLLKCDEIQGFLFSPGVPIDQIEEFLRDKKTL</sequence>
<dbReference type="PANTHER" id="PTHR33121">
    <property type="entry name" value="CYCLIC DI-GMP PHOSPHODIESTERASE PDEF"/>
    <property type="match status" value="1"/>
</dbReference>
<reference evidence="2 3" key="1">
    <citation type="submission" date="2016-02" db="EMBL/GenBank/DDBJ databases">
        <authorList>
            <person name="Wen L."/>
            <person name="He K."/>
            <person name="Yang H."/>
        </authorList>
    </citation>
    <scope>NUCLEOTIDE SEQUENCE [LARGE SCALE GENOMIC DNA]</scope>
    <source>
        <strain evidence="2">ShG14-8</strain>
    </source>
</reference>
<dbReference type="AlphaFoldDB" id="A0A139BQG0"/>
<gene>
    <name evidence="2" type="ORF">AWT59_2723</name>
</gene>
<dbReference type="Pfam" id="PF00563">
    <property type="entry name" value="EAL"/>
    <property type="match status" value="1"/>
</dbReference>
<comment type="caution">
    <text evidence="2">The sequence shown here is derived from an EMBL/GenBank/DDBJ whole genome shotgun (WGS) entry which is preliminary data.</text>
</comment>
<proteinExistence type="predicted"/>
<evidence type="ECO:0000313" key="2">
    <source>
        <dbReference type="EMBL" id="KXS31158.1"/>
    </source>
</evidence>
<reference evidence="2 3" key="2">
    <citation type="submission" date="2016-03" db="EMBL/GenBank/DDBJ databases">
        <title>New uncultured bacterium of the family Gallionellaceae from acid mine drainage: description and reconstruction of genome based on metagenomic analysis of microbial community.</title>
        <authorList>
            <person name="Kadnikov V."/>
            <person name="Ivasenko D."/>
            <person name="Beletsky A."/>
            <person name="Mardanov A."/>
            <person name="Danilova E."/>
            <person name="Pimenov N."/>
            <person name="Karnachuk O."/>
            <person name="Ravin N."/>
        </authorList>
    </citation>
    <scope>NUCLEOTIDE SEQUENCE [LARGE SCALE GENOMIC DNA]</scope>
    <source>
        <strain evidence="2">ShG14-8</strain>
    </source>
</reference>
<evidence type="ECO:0000313" key="3">
    <source>
        <dbReference type="Proteomes" id="UP000070578"/>
    </source>
</evidence>
<dbReference type="InterPro" id="IPR001633">
    <property type="entry name" value="EAL_dom"/>
</dbReference>
<dbReference type="InterPro" id="IPR050706">
    <property type="entry name" value="Cyclic-di-GMP_PDE-like"/>
</dbReference>
<dbReference type="PROSITE" id="PS50883">
    <property type="entry name" value="EAL"/>
    <property type="match status" value="1"/>
</dbReference>
<name>A0A139BQG0_9PROT</name>
<dbReference type="PANTHER" id="PTHR33121:SF70">
    <property type="entry name" value="SIGNALING PROTEIN YKOW"/>
    <property type="match status" value="1"/>
</dbReference>
<dbReference type="InterPro" id="IPR035919">
    <property type="entry name" value="EAL_sf"/>
</dbReference>
<dbReference type="Proteomes" id="UP000070578">
    <property type="component" value="Unassembled WGS sequence"/>
</dbReference>
<accession>A0A139BQG0</accession>
<organism evidence="2 3">
    <name type="scientific">Candidatus Gallionella acididurans</name>
    <dbReference type="NCBI Taxonomy" id="1796491"/>
    <lineage>
        <taxon>Bacteria</taxon>
        <taxon>Pseudomonadati</taxon>
        <taxon>Pseudomonadota</taxon>
        <taxon>Betaproteobacteria</taxon>
        <taxon>Nitrosomonadales</taxon>
        <taxon>Gallionellaceae</taxon>
        <taxon>Gallionella</taxon>
    </lineage>
</organism>
<dbReference type="SUPFAM" id="SSF141868">
    <property type="entry name" value="EAL domain-like"/>
    <property type="match status" value="1"/>
</dbReference>
<dbReference type="GO" id="GO:0071111">
    <property type="term" value="F:cyclic-guanylate-specific phosphodiesterase activity"/>
    <property type="evidence" value="ECO:0007669"/>
    <property type="project" value="InterPro"/>
</dbReference>
<dbReference type="EMBL" id="LSLI01000095">
    <property type="protein sequence ID" value="KXS31158.1"/>
    <property type="molecule type" value="Genomic_DNA"/>
</dbReference>
<feature type="domain" description="EAL" evidence="1">
    <location>
        <begin position="1"/>
        <end position="69"/>
    </location>
</feature>
<protein>
    <submittedName>
        <fullName evidence="2">Diguanylate cyclase/phosphodiesterase (GGDEF &amp; EAL domains) with PAS/PAC sensor(S)</fullName>
    </submittedName>
</protein>